<protein>
    <submittedName>
        <fullName evidence="1">Uncharacterized protein</fullName>
    </submittedName>
</protein>
<dbReference type="HOGENOM" id="CLU_1393478_0_0_1"/>
<dbReference type="AlphaFoldDB" id="A0A0D3IJ10"/>
<dbReference type="KEGG" id="ehx:EMIHUDRAFT_459784"/>
<dbReference type="RefSeq" id="XP_005763674.1">
    <property type="nucleotide sequence ID" value="XM_005763617.1"/>
</dbReference>
<evidence type="ECO:0000313" key="1">
    <source>
        <dbReference type="EnsemblProtists" id="EOD11245"/>
    </source>
</evidence>
<dbReference type="GeneID" id="17257399"/>
<accession>A0A0D3IJ10</accession>
<keyword evidence="2" id="KW-1185">Reference proteome</keyword>
<dbReference type="Proteomes" id="UP000013827">
    <property type="component" value="Unassembled WGS sequence"/>
</dbReference>
<sequence>MSRPPGRNGAKLEQRKARVHEANSVTKDFLLLSQPFINAGILIASASSGRRLYIHHLTEVPLNEVYLTRTGNHLQRRTVNLTAPAKGTAIDIKVEEIPPLPVLSVKMTLALPTSVFSGPARARDNAVLDLLQRGKEANGAGDFGTACACFEAAYALSVRAGMLVSAANMRLKLSHAATAAAMYRFVLSECSLLPAE</sequence>
<proteinExistence type="predicted"/>
<reference evidence="1" key="2">
    <citation type="submission" date="2024-10" db="UniProtKB">
        <authorList>
            <consortium name="EnsemblProtists"/>
        </authorList>
    </citation>
    <scope>IDENTIFICATION</scope>
</reference>
<organism evidence="1 2">
    <name type="scientific">Emiliania huxleyi (strain CCMP1516)</name>
    <dbReference type="NCBI Taxonomy" id="280463"/>
    <lineage>
        <taxon>Eukaryota</taxon>
        <taxon>Haptista</taxon>
        <taxon>Haptophyta</taxon>
        <taxon>Prymnesiophyceae</taxon>
        <taxon>Isochrysidales</taxon>
        <taxon>Noelaerhabdaceae</taxon>
        <taxon>Emiliania</taxon>
    </lineage>
</organism>
<dbReference type="PaxDb" id="2903-EOD11245"/>
<reference evidence="2" key="1">
    <citation type="journal article" date="2013" name="Nature">
        <title>Pan genome of the phytoplankton Emiliania underpins its global distribution.</title>
        <authorList>
            <person name="Read B.A."/>
            <person name="Kegel J."/>
            <person name="Klute M.J."/>
            <person name="Kuo A."/>
            <person name="Lefebvre S.C."/>
            <person name="Maumus F."/>
            <person name="Mayer C."/>
            <person name="Miller J."/>
            <person name="Monier A."/>
            <person name="Salamov A."/>
            <person name="Young J."/>
            <person name="Aguilar M."/>
            <person name="Claverie J.M."/>
            <person name="Frickenhaus S."/>
            <person name="Gonzalez K."/>
            <person name="Herman E.K."/>
            <person name="Lin Y.C."/>
            <person name="Napier J."/>
            <person name="Ogata H."/>
            <person name="Sarno A.F."/>
            <person name="Shmutz J."/>
            <person name="Schroeder D."/>
            <person name="de Vargas C."/>
            <person name="Verret F."/>
            <person name="von Dassow P."/>
            <person name="Valentin K."/>
            <person name="Van de Peer Y."/>
            <person name="Wheeler G."/>
            <person name="Dacks J.B."/>
            <person name="Delwiche C.F."/>
            <person name="Dyhrman S.T."/>
            <person name="Glockner G."/>
            <person name="John U."/>
            <person name="Richards T."/>
            <person name="Worden A.Z."/>
            <person name="Zhang X."/>
            <person name="Grigoriev I.V."/>
            <person name="Allen A.E."/>
            <person name="Bidle K."/>
            <person name="Borodovsky M."/>
            <person name="Bowler C."/>
            <person name="Brownlee C."/>
            <person name="Cock J.M."/>
            <person name="Elias M."/>
            <person name="Gladyshev V.N."/>
            <person name="Groth M."/>
            <person name="Guda C."/>
            <person name="Hadaegh A."/>
            <person name="Iglesias-Rodriguez M.D."/>
            <person name="Jenkins J."/>
            <person name="Jones B.M."/>
            <person name="Lawson T."/>
            <person name="Leese F."/>
            <person name="Lindquist E."/>
            <person name="Lobanov A."/>
            <person name="Lomsadze A."/>
            <person name="Malik S.B."/>
            <person name="Marsh M.E."/>
            <person name="Mackinder L."/>
            <person name="Mock T."/>
            <person name="Mueller-Roeber B."/>
            <person name="Pagarete A."/>
            <person name="Parker M."/>
            <person name="Probert I."/>
            <person name="Quesneville H."/>
            <person name="Raines C."/>
            <person name="Rensing S.A."/>
            <person name="Riano-Pachon D.M."/>
            <person name="Richier S."/>
            <person name="Rokitta S."/>
            <person name="Shiraiwa Y."/>
            <person name="Soanes D.M."/>
            <person name="van der Giezen M."/>
            <person name="Wahlund T.M."/>
            <person name="Williams B."/>
            <person name="Wilson W."/>
            <person name="Wolfe G."/>
            <person name="Wurch L.L."/>
        </authorList>
    </citation>
    <scope>NUCLEOTIDE SEQUENCE</scope>
</reference>
<dbReference type="EnsemblProtists" id="EOD11245">
    <property type="protein sequence ID" value="EOD11245"/>
    <property type="gene ID" value="EMIHUDRAFT_459784"/>
</dbReference>
<name>A0A0D3IJ10_EMIH1</name>
<evidence type="ECO:0000313" key="2">
    <source>
        <dbReference type="Proteomes" id="UP000013827"/>
    </source>
</evidence>